<evidence type="ECO:0000313" key="5">
    <source>
        <dbReference type="EMBL" id="QNS07866.1"/>
    </source>
</evidence>
<accession>A0A7H1BGL1</accession>
<dbReference type="InterPro" id="IPR025110">
    <property type="entry name" value="AMP-bd_C"/>
</dbReference>
<dbReference type="GO" id="GO:0006631">
    <property type="term" value="P:fatty acid metabolic process"/>
    <property type="evidence" value="ECO:0007669"/>
    <property type="project" value="TreeGrafter"/>
</dbReference>
<gene>
    <name evidence="5" type="ORF">IAG42_32505</name>
</gene>
<feature type="domain" description="AMP-dependent synthetase/ligase" evidence="3">
    <location>
        <begin position="12"/>
        <end position="366"/>
    </location>
</feature>
<dbReference type="PANTHER" id="PTHR43201">
    <property type="entry name" value="ACYL-COA SYNTHETASE"/>
    <property type="match status" value="1"/>
</dbReference>
<comment type="similarity">
    <text evidence="1">Belongs to the ATP-dependent AMP-binding enzyme family.</text>
</comment>
<dbReference type="Proteomes" id="UP000516428">
    <property type="component" value="Chromosome"/>
</dbReference>
<name>A0A7H1BGL1_9ACTN</name>
<dbReference type="Gene3D" id="3.30.300.30">
    <property type="match status" value="1"/>
</dbReference>
<proteinExistence type="inferred from homology"/>
<organism evidence="5 6">
    <name type="scientific">Streptomyces xanthii</name>
    <dbReference type="NCBI Taxonomy" id="2768069"/>
    <lineage>
        <taxon>Bacteria</taxon>
        <taxon>Bacillati</taxon>
        <taxon>Actinomycetota</taxon>
        <taxon>Actinomycetes</taxon>
        <taxon>Kitasatosporales</taxon>
        <taxon>Streptomycetaceae</taxon>
        <taxon>Streptomyces</taxon>
    </lineage>
</organism>
<dbReference type="KEGG" id="sxn:IAG42_32505"/>
<dbReference type="InterPro" id="IPR045851">
    <property type="entry name" value="AMP-bd_C_sf"/>
</dbReference>
<dbReference type="GO" id="GO:0031956">
    <property type="term" value="F:medium-chain fatty acid-CoA ligase activity"/>
    <property type="evidence" value="ECO:0007669"/>
    <property type="project" value="TreeGrafter"/>
</dbReference>
<sequence length="521" mass="57199">MSDPTAKQPNGFWAQAAQDPARPALIAPDGTEWTAGDLHAATNRLVHGLRAAGMERGDAFAVVLPNGVEFFTAYLAAAQAGFYLVPVNHHLVGPEIAWIVADSGAKVLIAHERFAEQARAAADEAKLPPTHRYAVGGAVDTFRPYAELLDGQSEQPPADRTLGWVMNYTSGTTGRPRGIRRPLSGKLPEESYLGGFLGIFGVKPFDDNVHLVCSPLYHTAVLQFAGASLHIGHTLVLMDKWTPEEMLRLIDTHRCTHTHMVPTQFHRLLALPQDVKDRYDVSSMRHAIHGAAPCPDHVKRAMIDWWGGCVEEYYAASEGGGAFATAEDWLKKPGTVGKAWPISELAVFDDDGNRLPPGELGTVYMKMSTGGFAYHKDEGKTRKNRIGDFFTVGDLGVLDEDGYLFLRDRKIDMIISGGVNIYPAEIESELLAHPAVADAAAFGIPHDDWGEEVKAVVEVADGYTAGEPLATEILAHCERRLAGYKRPKTVDFIETMPRDPNGKLYKRRLRDPYWEGRTRAV</sequence>
<dbReference type="RefSeq" id="WP_188340527.1">
    <property type="nucleotide sequence ID" value="NZ_CP061281.1"/>
</dbReference>
<dbReference type="PANTHER" id="PTHR43201:SF5">
    <property type="entry name" value="MEDIUM-CHAIN ACYL-COA LIGASE ACSF2, MITOCHONDRIAL"/>
    <property type="match status" value="1"/>
</dbReference>
<dbReference type="Pfam" id="PF13193">
    <property type="entry name" value="AMP-binding_C"/>
    <property type="match status" value="1"/>
</dbReference>
<dbReference type="Gene3D" id="3.40.50.12780">
    <property type="entry name" value="N-terminal domain of ligase-like"/>
    <property type="match status" value="1"/>
</dbReference>
<reference evidence="5 6" key="1">
    <citation type="submission" date="2020-09" db="EMBL/GenBank/DDBJ databases">
        <title>A novel species.</title>
        <authorList>
            <person name="Gao J."/>
        </authorList>
    </citation>
    <scope>NUCLEOTIDE SEQUENCE [LARGE SCALE GENOMIC DNA]</scope>
    <source>
        <strain evidence="5 6">CRXT-Y-14</strain>
    </source>
</reference>
<evidence type="ECO:0000256" key="2">
    <source>
        <dbReference type="ARBA" id="ARBA00022598"/>
    </source>
</evidence>
<dbReference type="InterPro" id="IPR000873">
    <property type="entry name" value="AMP-dep_synth/lig_dom"/>
</dbReference>
<dbReference type="Pfam" id="PF00501">
    <property type="entry name" value="AMP-binding"/>
    <property type="match status" value="1"/>
</dbReference>
<evidence type="ECO:0000313" key="6">
    <source>
        <dbReference type="Proteomes" id="UP000516428"/>
    </source>
</evidence>
<evidence type="ECO:0000256" key="1">
    <source>
        <dbReference type="ARBA" id="ARBA00006432"/>
    </source>
</evidence>
<dbReference type="InterPro" id="IPR042099">
    <property type="entry name" value="ANL_N_sf"/>
</dbReference>
<evidence type="ECO:0000259" key="3">
    <source>
        <dbReference type="Pfam" id="PF00501"/>
    </source>
</evidence>
<protein>
    <submittedName>
        <fullName evidence="5">Acyl-CoA synthetase</fullName>
    </submittedName>
</protein>
<dbReference type="SUPFAM" id="SSF56801">
    <property type="entry name" value="Acetyl-CoA synthetase-like"/>
    <property type="match status" value="1"/>
</dbReference>
<keyword evidence="2" id="KW-0436">Ligase</keyword>
<dbReference type="AlphaFoldDB" id="A0A7H1BGL1"/>
<dbReference type="EMBL" id="CP061281">
    <property type="protein sequence ID" value="QNS07866.1"/>
    <property type="molecule type" value="Genomic_DNA"/>
</dbReference>
<evidence type="ECO:0000259" key="4">
    <source>
        <dbReference type="Pfam" id="PF13193"/>
    </source>
</evidence>
<feature type="domain" description="AMP-binding enzyme C-terminal" evidence="4">
    <location>
        <begin position="425"/>
        <end position="503"/>
    </location>
</feature>
<keyword evidence="6" id="KW-1185">Reference proteome</keyword>